<protein>
    <submittedName>
        <fullName evidence="1">Uncharacterized protein</fullName>
    </submittedName>
</protein>
<name>X1HKY4_9ZZZZ</name>
<reference evidence="1" key="1">
    <citation type="journal article" date="2014" name="Front. Microbiol.">
        <title>High frequency of phylogenetically diverse reductive dehalogenase-homologous genes in deep subseafloor sedimentary metagenomes.</title>
        <authorList>
            <person name="Kawai M."/>
            <person name="Futagami T."/>
            <person name="Toyoda A."/>
            <person name="Takaki Y."/>
            <person name="Nishi S."/>
            <person name="Hori S."/>
            <person name="Arai W."/>
            <person name="Tsubouchi T."/>
            <person name="Morono Y."/>
            <person name="Uchiyama I."/>
            <person name="Ito T."/>
            <person name="Fujiyama A."/>
            <person name="Inagaki F."/>
            <person name="Takami H."/>
        </authorList>
    </citation>
    <scope>NUCLEOTIDE SEQUENCE</scope>
    <source>
        <strain evidence="1">Expedition CK06-06</strain>
    </source>
</reference>
<dbReference type="AlphaFoldDB" id="X1HKY4"/>
<proteinExistence type="predicted"/>
<dbReference type="EMBL" id="BARU01029774">
    <property type="protein sequence ID" value="GAH70806.1"/>
    <property type="molecule type" value="Genomic_DNA"/>
</dbReference>
<dbReference type="Pfam" id="PF14354">
    <property type="entry name" value="Lar_restr_allev"/>
    <property type="match status" value="1"/>
</dbReference>
<comment type="caution">
    <text evidence="1">The sequence shown here is derived from an EMBL/GenBank/DDBJ whole genome shotgun (WGS) entry which is preliminary data.</text>
</comment>
<gene>
    <name evidence="1" type="ORF">S03H2_47318</name>
</gene>
<organism evidence="1">
    <name type="scientific">marine sediment metagenome</name>
    <dbReference type="NCBI Taxonomy" id="412755"/>
    <lineage>
        <taxon>unclassified sequences</taxon>
        <taxon>metagenomes</taxon>
        <taxon>ecological metagenomes</taxon>
    </lineage>
</organism>
<sequence>MKISVDFDKVTKHVELTDETVNPCPFCGSTDIALCNTHNAAYWMECQNCGAQVDGQSFDGYADGNEDYNHLKSARSALDTWNHRIK</sequence>
<accession>X1HKY4</accession>
<evidence type="ECO:0000313" key="1">
    <source>
        <dbReference type="EMBL" id="GAH70806.1"/>
    </source>
</evidence>